<dbReference type="GO" id="GO:0030246">
    <property type="term" value="F:carbohydrate binding"/>
    <property type="evidence" value="ECO:0007669"/>
    <property type="project" value="UniProtKB-KW"/>
</dbReference>
<dbReference type="KEGG" id="spu:100888695"/>
<keyword evidence="7" id="KW-0735">Signal-anchor</keyword>
<keyword evidence="8 14" id="KW-1133">Transmembrane helix</keyword>
<dbReference type="Proteomes" id="UP000007110">
    <property type="component" value="Unassembled WGS sequence"/>
</dbReference>
<dbReference type="InterPro" id="IPR045885">
    <property type="entry name" value="GalNAc-T"/>
</dbReference>
<evidence type="ECO:0000256" key="6">
    <source>
        <dbReference type="ARBA" id="ARBA00022734"/>
    </source>
</evidence>
<evidence type="ECO:0000256" key="8">
    <source>
        <dbReference type="ARBA" id="ARBA00022989"/>
    </source>
</evidence>
<dbReference type="InterPro" id="IPR035992">
    <property type="entry name" value="Ricin_B-like_lectins"/>
</dbReference>
<evidence type="ECO:0000256" key="4">
    <source>
        <dbReference type="ARBA" id="ARBA00022679"/>
    </source>
</evidence>
<dbReference type="PROSITE" id="PS50231">
    <property type="entry name" value="RICIN_B_LECTIN"/>
    <property type="match status" value="1"/>
</dbReference>
<comment type="pathway">
    <text evidence="14">Protein modification; protein glycosylation.</text>
</comment>
<comment type="subcellular location">
    <subcellularLocation>
        <location evidence="2 14">Golgi apparatus membrane</location>
        <topology evidence="2 14">Single-pass type II membrane protein</topology>
    </subcellularLocation>
</comment>
<dbReference type="Pfam" id="PF00535">
    <property type="entry name" value="Glycos_transf_2"/>
    <property type="match status" value="1"/>
</dbReference>
<keyword evidence="10 14" id="KW-0472">Membrane</keyword>
<reference evidence="17" key="1">
    <citation type="submission" date="2015-02" db="EMBL/GenBank/DDBJ databases">
        <title>Genome sequencing for Strongylocentrotus purpuratus.</title>
        <authorList>
            <person name="Murali S."/>
            <person name="Liu Y."/>
            <person name="Vee V."/>
            <person name="English A."/>
            <person name="Wang M."/>
            <person name="Skinner E."/>
            <person name="Han Y."/>
            <person name="Muzny D.M."/>
            <person name="Worley K.C."/>
            <person name="Gibbs R.A."/>
        </authorList>
    </citation>
    <scope>NUCLEOTIDE SEQUENCE</scope>
</reference>
<comment type="similarity">
    <text evidence="3 14">Belongs to the glycosyltransferase 2 family. GalNAc-T subfamily.</text>
</comment>
<dbReference type="PANTHER" id="PTHR11675">
    <property type="entry name" value="N-ACETYLGALACTOSAMINYLTRANSFERASE"/>
    <property type="match status" value="1"/>
</dbReference>
<evidence type="ECO:0000313" key="17">
    <source>
        <dbReference type="Proteomes" id="UP000007110"/>
    </source>
</evidence>
<evidence type="ECO:0000259" key="15">
    <source>
        <dbReference type="SMART" id="SM00458"/>
    </source>
</evidence>
<evidence type="ECO:0000256" key="5">
    <source>
        <dbReference type="ARBA" id="ARBA00022692"/>
    </source>
</evidence>
<reference evidence="16" key="2">
    <citation type="submission" date="2021-01" db="UniProtKB">
        <authorList>
            <consortium name="EnsemblMetazoa"/>
        </authorList>
    </citation>
    <scope>IDENTIFICATION</scope>
</reference>
<evidence type="ECO:0000256" key="9">
    <source>
        <dbReference type="ARBA" id="ARBA00023034"/>
    </source>
</evidence>
<dbReference type="OrthoDB" id="6119243at2759"/>
<keyword evidence="12" id="KW-0325">Glycoprotein</keyword>
<dbReference type="GO" id="GO:0005794">
    <property type="term" value="C:Golgi apparatus"/>
    <property type="evidence" value="ECO:0000318"/>
    <property type="project" value="GO_Central"/>
</dbReference>
<dbReference type="CDD" id="cd23462">
    <property type="entry name" value="beta-trefoil_Ricin_Pgant9-like"/>
    <property type="match status" value="1"/>
</dbReference>
<comment type="cofactor">
    <cofactor evidence="1 14">
        <name>Mn(2+)</name>
        <dbReference type="ChEBI" id="CHEBI:29035"/>
    </cofactor>
</comment>
<dbReference type="EnsemblMetazoa" id="XM_030990601">
    <property type="protein sequence ID" value="XP_030846461"/>
    <property type="gene ID" value="LOC100888695"/>
</dbReference>
<feature type="transmembrane region" description="Helical" evidence="14">
    <location>
        <begin position="6"/>
        <end position="25"/>
    </location>
</feature>
<keyword evidence="6 14" id="KW-0430">Lectin</keyword>
<dbReference type="AlphaFoldDB" id="A0A7M7PAY9"/>
<dbReference type="InterPro" id="IPR001173">
    <property type="entry name" value="Glyco_trans_2-like"/>
</dbReference>
<dbReference type="OMA" id="HNFNLVV"/>
<evidence type="ECO:0000256" key="2">
    <source>
        <dbReference type="ARBA" id="ARBA00004323"/>
    </source>
</evidence>
<organism evidence="16 17">
    <name type="scientific">Strongylocentrotus purpuratus</name>
    <name type="common">Purple sea urchin</name>
    <dbReference type="NCBI Taxonomy" id="7668"/>
    <lineage>
        <taxon>Eukaryota</taxon>
        <taxon>Metazoa</taxon>
        <taxon>Echinodermata</taxon>
        <taxon>Eleutherozoa</taxon>
        <taxon>Echinozoa</taxon>
        <taxon>Echinoidea</taxon>
        <taxon>Euechinoidea</taxon>
        <taxon>Echinacea</taxon>
        <taxon>Camarodonta</taxon>
        <taxon>Echinidea</taxon>
        <taxon>Strongylocentrotidae</taxon>
        <taxon>Strongylocentrotus</taxon>
    </lineage>
</organism>
<evidence type="ECO:0000256" key="11">
    <source>
        <dbReference type="ARBA" id="ARBA00023157"/>
    </source>
</evidence>
<dbReference type="Pfam" id="PF00652">
    <property type="entry name" value="Ricin_B_lectin"/>
    <property type="match status" value="1"/>
</dbReference>
<dbReference type="GO" id="GO:0000139">
    <property type="term" value="C:Golgi membrane"/>
    <property type="evidence" value="ECO:0007669"/>
    <property type="project" value="UniProtKB-SubCell"/>
</dbReference>
<accession>A0A7M7PAY9</accession>
<dbReference type="EC" id="2.4.1.-" evidence="14"/>
<keyword evidence="9 14" id="KW-0333">Golgi apparatus</keyword>
<evidence type="ECO:0000256" key="1">
    <source>
        <dbReference type="ARBA" id="ARBA00001936"/>
    </source>
</evidence>
<dbReference type="Pfam" id="PF02709">
    <property type="entry name" value="Glyco_transf_7C"/>
    <property type="match status" value="1"/>
</dbReference>
<dbReference type="UniPathway" id="UPA00378"/>
<dbReference type="Gene3D" id="2.80.10.50">
    <property type="match status" value="1"/>
</dbReference>
<dbReference type="InterPro" id="IPR000772">
    <property type="entry name" value="Ricin_B_lectin"/>
</dbReference>
<dbReference type="InterPro" id="IPR027791">
    <property type="entry name" value="Galactosyl_T_C"/>
</dbReference>
<dbReference type="GO" id="GO:0006493">
    <property type="term" value="P:protein O-linked glycosylation"/>
    <property type="evidence" value="ECO:0000318"/>
    <property type="project" value="GO_Central"/>
</dbReference>
<keyword evidence="13 14" id="KW-0464">Manganese</keyword>
<name>A0A7M7PAY9_STRPU</name>
<evidence type="ECO:0000256" key="14">
    <source>
        <dbReference type="RuleBase" id="RU361242"/>
    </source>
</evidence>
<evidence type="ECO:0000313" key="16">
    <source>
        <dbReference type="EnsemblMetazoa" id="XP_030846461"/>
    </source>
</evidence>
<dbReference type="GeneID" id="100888695"/>
<keyword evidence="11 14" id="KW-1015">Disulfide bond</keyword>
<proteinExistence type="inferred from homology"/>
<dbReference type="GO" id="GO:0004653">
    <property type="term" value="F:polypeptide N-acetylgalactosaminyltransferase activity"/>
    <property type="evidence" value="ECO:0000318"/>
    <property type="project" value="GO_Central"/>
</dbReference>
<evidence type="ECO:0000256" key="7">
    <source>
        <dbReference type="ARBA" id="ARBA00022968"/>
    </source>
</evidence>
<dbReference type="FunFam" id="3.90.550.10:FF:000053">
    <property type="entry name" value="Polypeptide N-acetylgalactosaminyltransferase"/>
    <property type="match status" value="1"/>
</dbReference>
<dbReference type="Gene3D" id="3.90.550.10">
    <property type="entry name" value="Spore Coat Polysaccharide Biosynthesis Protein SpsA, Chain A"/>
    <property type="match status" value="1"/>
</dbReference>
<evidence type="ECO:0000256" key="13">
    <source>
        <dbReference type="ARBA" id="ARBA00023211"/>
    </source>
</evidence>
<evidence type="ECO:0000256" key="10">
    <source>
        <dbReference type="ARBA" id="ARBA00023136"/>
    </source>
</evidence>
<dbReference type="PANTHER" id="PTHR11675:SF43">
    <property type="entry name" value="POLYPEPTIDE N-ACETYLGALACTOSAMINYLTRANSFERASE 1"/>
    <property type="match status" value="1"/>
</dbReference>
<keyword evidence="14" id="KW-0328">Glycosyltransferase</keyword>
<dbReference type="SMART" id="SM00458">
    <property type="entry name" value="RICIN"/>
    <property type="match status" value="1"/>
</dbReference>
<dbReference type="InParanoid" id="A0A7M7PAY9"/>
<keyword evidence="4 14" id="KW-0808">Transferase</keyword>
<protein>
    <recommendedName>
        <fullName evidence="14">Polypeptide N-acetylgalactosaminyltransferase</fullName>
        <ecNumber evidence="14">2.4.1.-</ecNumber>
    </recommendedName>
    <alternativeName>
        <fullName evidence="14">Protein-UDP acetylgalactosaminyltransferase</fullName>
    </alternativeName>
</protein>
<sequence>MPRVYFTVVISGTAWLSLAFLLFFIHHENKQIMGNIKQAMVADIAAVGPPVIHPHNVHDTRGGGLTRKLDGNDEDLDSVLGQLDKDIPRFGPGEGGQPLILSGKDMEKAKKSRDQHNFNLVVSDKISLERTVKDTRDSRCQDITYRFSKFPTASVIIAFHNEAWSTLMRTVHSVVNRTPRDILTEVVLVDDASTDEDLKKKLLNIPKSVRGKVRLVHTTHREGVARAKMRGAREARGEVLVFLDAHCEVNTHWLEPMLDLVHQGPTTVVSPIIDKIDPETFGFEDGSLARVTFRWSLETRRIPLSQIEKAERLNPLEPVRSPLTNGGIFAVSKSFFEKIGGIDAGLDGWGADGLDFSMKTWMCGGSVYVVPCSRVGHVTRQVPPYSFPGSIQTSYQRNLVRIAETWMDEYKDEFYSAVPDARDRYFGDVSEIKSLRARLSCHSFDWYLSHVTPSLLATANNARRAWGRVHNQNHDVCFMPSEEGKKLVLDICSNYNEKQALLLTKDFEIRFEDLCLDLSDYRVGQHVTFEACHGMAGTQEWIHSKPGKIKHRESGYCLDVAIGRIYKPQLMTNECNDSGTQRWEFRHYTKRMNH</sequence>
<feature type="domain" description="Ricin B lectin" evidence="15">
    <location>
        <begin position="463"/>
        <end position="586"/>
    </location>
</feature>
<dbReference type="RefSeq" id="XP_030846461.1">
    <property type="nucleotide sequence ID" value="XM_030990601.1"/>
</dbReference>
<dbReference type="SUPFAM" id="SSF53448">
    <property type="entry name" value="Nucleotide-diphospho-sugar transferases"/>
    <property type="match status" value="1"/>
</dbReference>
<dbReference type="InterPro" id="IPR029044">
    <property type="entry name" value="Nucleotide-diphossugar_trans"/>
</dbReference>
<keyword evidence="17" id="KW-1185">Reference proteome</keyword>
<dbReference type="SUPFAM" id="SSF50370">
    <property type="entry name" value="Ricin B-like lectins"/>
    <property type="match status" value="1"/>
</dbReference>
<keyword evidence="5 14" id="KW-0812">Transmembrane</keyword>
<evidence type="ECO:0000256" key="12">
    <source>
        <dbReference type="ARBA" id="ARBA00023180"/>
    </source>
</evidence>
<evidence type="ECO:0000256" key="3">
    <source>
        <dbReference type="ARBA" id="ARBA00005680"/>
    </source>
</evidence>
<dbReference type="CDD" id="cd02510">
    <property type="entry name" value="pp-GalNAc-T"/>
    <property type="match status" value="1"/>
</dbReference>